<accession>A0A821NIW4</accession>
<gene>
    <name evidence="1" type="ORF">QYT958_LOCUS23171</name>
</gene>
<comment type="caution">
    <text evidence="1">The sequence shown here is derived from an EMBL/GenBank/DDBJ whole genome shotgun (WGS) entry which is preliminary data.</text>
</comment>
<organism evidence="1 2">
    <name type="scientific">Rotaria socialis</name>
    <dbReference type="NCBI Taxonomy" id="392032"/>
    <lineage>
        <taxon>Eukaryota</taxon>
        <taxon>Metazoa</taxon>
        <taxon>Spiralia</taxon>
        <taxon>Gnathifera</taxon>
        <taxon>Rotifera</taxon>
        <taxon>Eurotatoria</taxon>
        <taxon>Bdelloidea</taxon>
        <taxon>Philodinida</taxon>
        <taxon>Philodinidae</taxon>
        <taxon>Rotaria</taxon>
    </lineage>
</organism>
<evidence type="ECO:0000313" key="2">
    <source>
        <dbReference type="Proteomes" id="UP000663848"/>
    </source>
</evidence>
<dbReference type="Proteomes" id="UP000663848">
    <property type="component" value="Unassembled WGS sequence"/>
</dbReference>
<sequence length="48" mass="5651">MYWLTSVHLLHSPRRAHSIRIGTLNCYNGDTYKRQMDELSYLLAKPSL</sequence>
<reference evidence="1" key="1">
    <citation type="submission" date="2021-02" db="EMBL/GenBank/DDBJ databases">
        <authorList>
            <person name="Nowell W R."/>
        </authorList>
    </citation>
    <scope>NUCLEOTIDE SEQUENCE</scope>
</reference>
<protein>
    <submittedName>
        <fullName evidence="1">Uncharacterized protein</fullName>
    </submittedName>
</protein>
<feature type="non-terminal residue" evidence="1">
    <location>
        <position position="48"/>
    </location>
</feature>
<name>A0A821NIW4_9BILA</name>
<dbReference type="EMBL" id="CAJOBR010004624">
    <property type="protein sequence ID" value="CAF4789092.1"/>
    <property type="molecule type" value="Genomic_DNA"/>
</dbReference>
<proteinExistence type="predicted"/>
<dbReference type="AlphaFoldDB" id="A0A821NIW4"/>
<evidence type="ECO:0000313" key="1">
    <source>
        <dbReference type="EMBL" id="CAF4789092.1"/>
    </source>
</evidence>